<gene>
    <name evidence="1" type="ORF">BDN71DRAFT_1358541</name>
</gene>
<evidence type="ECO:0000313" key="2">
    <source>
        <dbReference type="Proteomes" id="UP000807025"/>
    </source>
</evidence>
<name>A0A9P5ZFI6_PLEER</name>
<reference evidence="1" key="1">
    <citation type="submission" date="2020-11" db="EMBL/GenBank/DDBJ databases">
        <authorList>
            <consortium name="DOE Joint Genome Institute"/>
            <person name="Ahrendt S."/>
            <person name="Riley R."/>
            <person name="Andreopoulos W."/>
            <person name="Labutti K."/>
            <person name="Pangilinan J."/>
            <person name="Ruiz-Duenas F.J."/>
            <person name="Barrasa J.M."/>
            <person name="Sanchez-Garcia M."/>
            <person name="Camarero S."/>
            <person name="Miyauchi S."/>
            <person name="Serrano A."/>
            <person name="Linde D."/>
            <person name="Babiker R."/>
            <person name="Drula E."/>
            <person name="Ayuso-Fernandez I."/>
            <person name="Pacheco R."/>
            <person name="Padilla G."/>
            <person name="Ferreira P."/>
            <person name="Barriuso J."/>
            <person name="Kellner H."/>
            <person name="Castanera R."/>
            <person name="Alfaro M."/>
            <person name="Ramirez L."/>
            <person name="Pisabarro A.G."/>
            <person name="Kuo A."/>
            <person name="Tritt A."/>
            <person name="Lipzen A."/>
            <person name="He G."/>
            <person name="Yan M."/>
            <person name="Ng V."/>
            <person name="Cullen D."/>
            <person name="Martin F."/>
            <person name="Rosso M.-N."/>
            <person name="Henrissat B."/>
            <person name="Hibbett D."/>
            <person name="Martinez A.T."/>
            <person name="Grigoriev I.V."/>
        </authorList>
    </citation>
    <scope>NUCLEOTIDE SEQUENCE</scope>
    <source>
        <strain evidence="1">ATCC 90797</strain>
    </source>
</reference>
<evidence type="ECO:0008006" key="3">
    <source>
        <dbReference type="Google" id="ProtNLM"/>
    </source>
</evidence>
<feature type="non-terminal residue" evidence="1">
    <location>
        <position position="1"/>
    </location>
</feature>
<protein>
    <recommendedName>
        <fullName evidence="3">Transposase</fullName>
    </recommendedName>
</protein>
<proteinExistence type="predicted"/>
<dbReference type="OrthoDB" id="2142724at2759"/>
<organism evidence="1 2">
    <name type="scientific">Pleurotus eryngii</name>
    <name type="common">Boletus of the steppes</name>
    <dbReference type="NCBI Taxonomy" id="5323"/>
    <lineage>
        <taxon>Eukaryota</taxon>
        <taxon>Fungi</taxon>
        <taxon>Dikarya</taxon>
        <taxon>Basidiomycota</taxon>
        <taxon>Agaricomycotina</taxon>
        <taxon>Agaricomycetes</taxon>
        <taxon>Agaricomycetidae</taxon>
        <taxon>Agaricales</taxon>
        <taxon>Pleurotineae</taxon>
        <taxon>Pleurotaceae</taxon>
        <taxon>Pleurotus</taxon>
    </lineage>
</organism>
<dbReference type="Proteomes" id="UP000807025">
    <property type="component" value="Unassembled WGS sequence"/>
</dbReference>
<dbReference type="EMBL" id="MU154933">
    <property type="protein sequence ID" value="KAF9486784.1"/>
    <property type="molecule type" value="Genomic_DNA"/>
</dbReference>
<keyword evidence="2" id="KW-1185">Reference proteome</keyword>
<feature type="non-terminal residue" evidence="1">
    <location>
        <position position="109"/>
    </location>
</feature>
<accession>A0A9P5ZFI6</accession>
<evidence type="ECO:0000313" key="1">
    <source>
        <dbReference type="EMBL" id="KAF9486784.1"/>
    </source>
</evidence>
<comment type="caution">
    <text evidence="1">The sequence shown here is derived from an EMBL/GenBank/DDBJ whole genome shotgun (WGS) entry which is preliminary data.</text>
</comment>
<sequence length="109" mass="12384">AGLSVKHVQKLASERSPIKRADFVRRIGQYSPACLFILDETSKDDRTYTRLWGRAQKGRRAESHAPFVRKRRFSTVAGLVLDEGIAAARVVEGSYTRETFLEFLQEDVV</sequence>
<dbReference type="AlphaFoldDB" id="A0A9P5ZFI6"/>